<dbReference type="STRING" id="1802559.A2372_00025"/>
<evidence type="ECO:0000313" key="1">
    <source>
        <dbReference type="EMBL" id="OGM92427.1"/>
    </source>
</evidence>
<sequence length="138" mass="14713">MNQIPIQGYGIESLASTDTTRIFVPVLIDIKPNNSYPNSINLGSNGVVPVAIFGSMTFDVHQIDPVTIRLANASAKLKGNGQPMASYSDVNGDGYADIVVQMSTQALQLTTSDTRINLEGKLTNGAVFKGSDLVRIVQ</sequence>
<reference evidence="1 2" key="1">
    <citation type="journal article" date="2016" name="Nat. Commun.">
        <title>Thousands of microbial genomes shed light on interconnected biogeochemical processes in an aquifer system.</title>
        <authorList>
            <person name="Anantharaman K."/>
            <person name="Brown C.T."/>
            <person name="Hug L.A."/>
            <person name="Sharon I."/>
            <person name="Castelle C.J."/>
            <person name="Probst A.J."/>
            <person name="Thomas B.C."/>
            <person name="Singh A."/>
            <person name="Wilkins M.J."/>
            <person name="Karaoz U."/>
            <person name="Brodie E.L."/>
            <person name="Williams K.H."/>
            <person name="Hubbard S.S."/>
            <person name="Banfield J.F."/>
        </authorList>
    </citation>
    <scope>NUCLEOTIDE SEQUENCE [LARGE SCALE GENOMIC DNA]</scope>
</reference>
<comment type="caution">
    <text evidence="1">The sequence shown here is derived from an EMBL/GenBank/DDBJ whole genome shotgun (WGS) entry which is preliminary data.</text>
</comment>
<dbReference type="Proteomes" id="UP000176422">
    <property type="component" value="Unassembled WGS sequence"/>
</dbReference>
<protein>
    <submittedName>
        <fullName evidence="1">Uncharacterized protein</fullName>
    </submittedName>
</protein>
<name>A0A1F8DUW6_9BACT</name>
<gene>
    <name evidence="1" type="ORF">A2372_00025</name>
</gene>
<organism evidence="1 2">
    <name type="scientific">Candidatus Wolfebacteria bacterium RIFOXYB1_FULL_54_12</name>
    <dbReference type="NCBI Taxonomy" id="1802559"/>
    <lineage>
        <taxon>Bacteria</taxon>
        <taxon>Candidatus Wolfeibacteriota</taxon>
    </lineage>
</organism>
<evidence type="ECO:0000313" key="2">
    <source>
        <dbReference type="Proteomes" id="UP000176422"/>
    </source>
</evidence>
<dbReference type="AlphaFoldDB" id="A0A1F8DUW6"/>
<accession>A0A1F8DUW6</accession>
<proteinExistence type="predicted"/>
<dbReference type="EMBL" id="MGIT01000006">
    <property type="protein sequence ID" value="OGM92427.1"/>
    <property type="molecule type" value="Genomic_DNA"/>
</dbReference>